<evidence type="ECO:0000313" key="3">
    <source>
        <dbReference type="Proteomes" id="UP001187192"/>
    </source>
</evidence>
<evidence type="ECO:0000256" key="1">
    <source>
        <dbReference type="SAM" id="MobiDB-lite"/>
    </source>
</evidence>
<comment type="caution">
    <text evidence="2">The sequence shown here is derived from an EMBL/GenBank/DDBJ whole genome shotgun (WGS) entry which is preliminary data.</text>
</comment>
<proteinExistence type="predicted"/>
<name>A0AA88DJN4_FICCA</name>
<feature type="region of interest" description="Disordered" evidence="1">
    <location>
        <begin position="27"/>
        <end position="49"/>
    </location>
</feature>
<keyword evidence="3" id="KW-1185">Reference proteome</keyword>
<dbReference type="EMBL" id="BTGU01000038">
    <property type="protein sequence ID" value="GMN51579.1"/>
    <property type="molecule type" value="Genomic_DNA"/>
</dbReference>
<evidence type="ECO:0000313" key="2">
    <source>
        <dbReference type="EMBL" id="GMN51579.1"/>
    </source>
</evidence>
<gene>
    <name evidence="2" type="ORF">TIFTF001_020735</name>
</gene>
<accession>A0AA88DJN4</accession>
<organism evidence="2 3">
    <name type="scientific">Ficus carica</name>
    <name type="common">Common fig</name>
    <dbReference type="NCBI Taxonomy" id="3494"/>
    <lineage>
        <taxon>Eukaryota</taxon>
        <taxon>Viridiplantae</taxon>
        <taxon>Streptophyta</taxon>
        <taxon>Embryophyta</taxon>
        <taxon>Tracheophyta</taxon>
        <taxon>Spermatophyta</taxon>
        <taxon>Magnoliopsida</taxon>
        <taxon>eudicotyledons</taxon>
        <taxon>Gunneridae</taxon>
        <taxon>Pentapetalae</taxon>
        <taxon>rosids</taxon>
        <taxon>fabids</taxon>
        <taxon>Rosales</taxon>
        <taxon>Moraceae</taxon>
        <taxon>Ficeae</taxon>
        <taxon>Ficus</taxon>
    </lineage>
</organism>
<protein>
    <submittedName>
        <fullName evidence="2">Uncharacterized protein</fullName>
    </submittedName>
</protein>
<dbReference type="AlphaFoldDB" id="A0AA88DJN4"/>
<reference evidence="2" key="1">
    <citation type="submission" date="2023-07" db="EMBL/GenBank/DDBJ databases">
        <title>draft genome sequence of fig (Ficus carica).</title>
        <authorList>
            <person name="Takahashi T."/>
            <person name="Nishimura K."/>
        </authorList>
    </citation>
    <scope>NUCLEOTIDE SEQUENCE</scope>
</reference>
<sequence length="49" mass="5945">MAYKKRLLQIAKEDGYLKDHYNDAVDHDHQEDQLDHQQKEKQVVDLRTH</sequence>
<dbReference type="Proteomes" id="UP001187192">
    <property type="component" value="Unassembled WGS sequence"/>
</dbReference>